<dbReference type="AlphaFoldDB" id="A0A1F6DVP1"/>
<protein>
    <submittedName>
        <fullName evidence="1">Uncharacterized protein</fullName>
    </submittedName>
</protein>
<dbReference type="EMBL" id="MFLK01000051">
    <property type="protein sequence ID" value="OGG65340.1"/>
    <property type="molecule type" value="Genomic_DNA"/>
</dbReference>
<evidence type="ECO:0000313" key="1">
    <source>
        <dbReference type="EMBL" id="OGG65340.1"/>
    </source>
</evidence>
<evidence type="ECO:0000313" key="2">
    <source>
        <dbReference type="Proteomes" id="UP000177652"/>
    </source>
</evidence>
<name>A0A1F6DVP1_9BACT</name>
<dbReference type="Proteomes" id="UP000177652">
    <property type="component" value="Unassembled WGS sequence"/>
</dbReference>
<sequence>MKGIKRLEKAEILKTAMRIVEGAKKSVKVTMLAKEEIRSPLPAKYFSLLKKKMASGVRVTRVGFGSNKEFTSLKTRVEIKSKNYQFYSVPKAGYQRMLLIDDAKLMYANTAGKKQNFFYTEDPETVRKYGKYFKNTCR</sequence>
<gene>
    <name evidence="1" type="ORF">A3D71_00090</name>
</gene>
<accession>A0A1F6DVP1</accession>
<comment type="caution">
    <text evidence="1">The sequence shown here is derived from an EMBL/GenBank/DDBJ whole genome shotgun (WGS) entry which is preliminary data.</text>
</comment>
<organism evidence="1 2">
    <name type="scientific">Candidatus Kaiserbacteria bacterium RIFCSPHIGHO2_02_FULL_55_20</name>
    <dbReference type="NCBI Taxonomy" id="1798497"/>
    <lineage>
        <taxon>Bacteria</taxon>
        <taxon>Candidatus Kaiseribacteriota</taxon>
    </lineage>
</organism>
<reference evidence="1 2" key="1">
    <citation type="journal article" date="2016" name="Nat. Commun.">
        <title>Thousands of microbial genomes shed light on interconnected biogeochemical processes in an aquifer system.</title>
        <authorList>
            <person name="Anantharaman K."/>
            <person name="Brown C.T."/>
            <person name="Hug L.A."/>
            <person name="Sharon I."/>
            <person name="Castelle C.J."/>
            <person name="Probst A.J."/>
            <person name="Thomas B.C."/>
            <person name="Singh A."/>
            <person name="Wilkins M.J."/>
            <person name="Karaoz U."/>
            <person name="Brodie E.L."/>
            <person name="Williams K.H."/>
            <person name="Hubbard S.S."/>
            <person name="Banfield J.F."/>
        </authorList>
    </citation>
    <scope>NUCLEOTIDE SEQUENCE [LARGE SCALE GENOMIC DNA]</scope>
</reference>
<proteinExistence type="predicted"/>